<protein>
    <recommendedName>
        <fullName evidence="4">TIGR03067 domain-containing protein</fullName>
    </recommendedName>
</protein>
<keyword evidence="1" id="KW-0732">Signal</keyword>
<organism evidence="2 3">
    <name type="scientific">Gemmata algarum</name>
    <dbReference type="NCBI Taxonomy" id="2975278"/>
    <lineage>
        <taxon>Bacteria</taxon>
        <taxon>Pseudomonadati</taxon>
        <taxon>Planctomycetota</taxon>
        <taxon>Planctomycetia</taxon>
        <taxon>Gemmatales</taxon>
        <taxon>Gemmataceae</taxon>
        <taxon>Gemmata</taxon>
    </lineage>
</organism>
<dbReference type="RefSeq" id="WP_320688804.1">
    <property type="nucleotide sequence ID" value="NZ_JAXBLV010000214.1"/>
</dbReference>
<dbReference type="EMBL" id="JAXBLV010000214">
    <property type="protein sequence ID" value="MDY3562482.1"/>
    <property type="molecule type" value="Genomic_DNA"/>
</dbReference>
<proteinExistence type="predicted"/>
<accession>A0ABU5F6T2</accession>
<gene>
    <name evidence="2" type="ORF">R5W23_003948</name>
</gene>
<comment type="caution">
    <text evidence="2">The sequence shown here is derived from an EMBL/GenBank/DDBJ whole genome shotgun (WGS) entry which is preliminary data.</text>
</comment>
<evidence type="ECO:0000256" key="1">
    <source>
        <dbReference type="SAM" id="SignalP"/>
    </source>
</evidence>
<sequence length="127" mass="13793">MRAAVLALVTVGLIGSPGTARAADDSKELIVGAWELVFSDAKDVPVGTRLEFTRDGKVKMTVRTDGNGPPVEDTYSVEKDVLTLGGPDRNKRGGDSGRIRLLNKTTLVLHDEREDKVLVLKRVHSKK</sequence>
<keyword evidence="3" id="KW-1185">Reference proteome</keyword>
<evidence type="ECO:0000313" key="2">
    <source>
        <dbReference type="EMBL" id="MDY3562482.1"/>
    </source>
</evidence>
<feature type="chain" id="PRO_5047023317" description="TIGR03067 domain-containing protein" evidence="1">
    <location>
        <begin position="23"/>
        <end position="127"/>
    </location>
</feature>
<evidence type="ECO:0000313" key="3">
    <source>
        <dbReference type="Proteomes" id="UP001272242"/>
    </source>
</evidence>
<feature type="signal peptide" evidence="1">
    <location>
        <begin position="1"/>
        <end position="22"/>
    </location>
</feature>
<dbReference type="Proteomes" id="UP001272242">
    <property type="component" value="Unassembled WGS sequence"/>
</dbReference>
<name>A0ABU5F6T2_9BACT</name>
<evidence type="ECO:0008006" key="4">
    <source>
        <dbReference type="Google" id="ProtNLM"/>
    </source>
</evidence>
<reference evidence="3" key="1">
    <citation type="journal article" date="2023" name="Mar. Drugs">
        <title>Gemmata algarum, a Novel Planctomycete Isolated from an Algal Mat, Displays Antimicrobial Activity.</title>
        <authorList>
            <person name="Kumar G."/>
            <person name="Kallscheuer N."/>
            <person name="Kashif M."/>
            <person name="Ahamad S."/>
            <person name="Jagadeeshwari U."/>
            <person name="Pannikurungottu S."/>
            <person name="Haufschild T."/>
            <person name="Kabuu M."/>
            <person name="Sasikala C."/>
            <person name="Jogler C."/>
            <person name="Ramana C."/>
        </authorList>
    </citation>
    <scope>NUCLEOTIDE SEQUENCE [LARGE SCALE GENOMIC DNA]</scope>
    <source>
        <strain evidence="3">JC673</strain>
    </source>
</reference>